<dbReference type="InterPro" id="IPR037165">
    <property type="entry name" value="AldOxase/xan_DH_Mopterin-bd_sf"/>
</dbReference>
<dbReference type="SUPFAM" id="SSF56003">
    <property type="entry name" value="Molybdenum cofactor-binding domain"/>
    <property type="match status" value="2"/>
</dbReference>
<dbReference type="KEGG" id="pspw:BJG93_25365"/>
<dbReference type="InterPro" id="IPR052516">
    <property type="entry name" value="N-heterocyclic_Hydroxylase"/>
</dbReference>
<dbReference type="InterPro" id="IPR036856">
    <property type="entry name" value="Ald_Oxase/Xan_DH_a/b_sf"/>
</dbReference>
<dbReference type="InterPro" id="IPR006311">
    <property type="entry name" value="TAT_signal"/>
</dbReference>
<reference evidence="2" key="1">
    <citation type="submission" date="2016-09" db="EMBL/GenBank/DDBJ databases">
        <title>The Complete Genome of Burkholderia sprentiae wsm5005.</title>
        <authorList>
            <person name="De Meyer S."/>
            <person name="Wang P."/>
            <person name="Terpolilli J."/>
        </authorList>
    </citation>
    <scope>NUCLEOTIDE SEQUENCE [LARGE SCALE GENOMIC DNA]</scope>
    <source>
        <strain evidence="2">WSM5005</strain>
    </source>
</reference>
<dbReference type="PIRSF" id="PIRSF036389">
    <property type="entry name" value="IOR_B"/>
    <property type="match status" value="1"/>
</dbReference>
<keyword evidence="3" id="KW-1185">Reference proteome</keyword>
<dbReference type="InterPro" id="IPR000674">
    <property type="entry name" value="Ald_Oxase/Xan_DH_a/b"/>
</dbReference>
<dbReference type="InterPro" id="IPR012368">
    <property type="entry name" value="OxRdtase_Mopterin-bd_su_IorB"/>
</dbReference>
<evidence type="ECO:0000313" key="3">
    <source>
        <dbReference type="Proteomes" id="UP000179860"/>
    </source>
</evidence>
<dbReference type="SUPFAM" id="SSF54665">
    <property type="entry name" value="CO dehydrogenase molybdoprotein N-domain-like"/>
    <property type="match status" value="1"/>
</dbReference>
<accession>A0A1I9YR23</accession>
<reference evidence="2" key="2">
    <citation type="submission" date="2021-06" db="EMBL/GenBank/DDBJ databases">
        <authorList>
            <person name="Rogers T.H."/>
            <person name="Ramsay J.P."/>
            <person name="Wang P."/>
            <person name="Terpolilli J."/>
        </authorList>
    </citation>
    <scope>NUCLEOTIDE SEQUENCE</scope>
    <source>
        <strain evidence="2">WSM5005</strain>
    </source>
</reference>
<dbReference type="STRING" id="754502.BJG93_25365"/>
<sequence length="754" mass="79912">MGEIVNMSRRGVLKGTLAGGVVLGLQIRGAGTAFAASVLSSANGAKGAFAPNVYVLVAPSGEIILVVHRSEMGTGIRTSLAMILADELDADWNAVKVVQAQGDAKYGDQNTDGSRSIRQFFQPLREAGGTARQMLVAAAAVQWRVAPATCHTEPGHVVHAASGRRVAYGALATAAARQPVPGRDALHLKDEGTWRYIGKSLPIVDLDDIVHGRATYGIDVVLPGMTYASIERSAVYGATLKSVDSTETMKVPGVLHVVRIPAAPLPAGFQPLGGIAVVATSTWAAMQGRRKLRLDWDLGPNASYDSQAYRKALEDSARQPGKIVRNNGDTAAALKSAAHHVSADYYVPHLAHAAMEPLAATASYANGAVEVWTATQNPQQARTTVAQVLGVQEPAVTINVTLLGGGFGRKSKPDYVAEAAFLSREVGAPVKLTWTREDDMHNDYFHAVCAQHMEGGLDAQGKTVAWLHRTVFPSISSTFKADVRYGAAGELGQGVTDMPYDVANVRCENGAASAHTRIGWYRSVYNIPHGFALGSFVDELAAAARQDPVQHLLTLLGTPRHVDLHALGVDYPNYGASIDEYPIDTARYAAVVRAVAVSSGWSTALPARHGRGIAVHRSFLSYVAAVAHVQVADDGSVRVTRVDLAVDCGRIVNPDRVVAQFEGAVVMALGNTLYSELTFRNGASEQSNFTDYQVARIDSVPETHVYIVPSDAPPGGVGEPGVPPTSAAICNAIFNATGHRIRALPVDTSVLKRT</sequence>
<protein>
    <submittedName>
        <fullName evidence="2">Molybdopterin-dependent oxidoreductase</fullName>
    </submittedName>
</protein>
<dbReference type="PROSITE" id="PS51318">
    <property type="entry name" value="TAT"/>
    <property type="match status" value="1"/>
</dbReference>
<dbReference type="RefSeq" id="WP_027196131.1">
    <property type="nucleotide sequence ID" value="NZ_CP017562.2"/>
</dbReference>
<gene>
    <name evidence="2" type="ORF">BJG93_25365</name>
</gene>
<dbReference type="Gene3D" id="3.90.1170.50">
    <property type="entry name" value="Aldehyde oxidase/xanthine dehydrogenase, a/b hammerhead"/>
    <property type="match status" value="1"/>
</dbReference>
<dbReference type="EMBL" id="CP017562">
    <property type="protein sequence ID" value="APA88645.1"/>
    <property type="molecule type" value="Genomic_DNA"/>
</dbReference>
<dbReference type="Proteomes" id="UP000179860">
    <property type="component" value="Chromosome 2"/>
</dbReference>
<dbReference type="PANTHER" id="PTHR47495:SF3">
    <property type="entry name" value="BLR6219 PROTEIN"/>
    <property type="match status" value="1"/>
</dbReference>
<dbReference type="OrthoDB" id="9767994at2"/>
<dbReference type="Pfam" id="PF02738">
    <property type="entry name" value="MoCoBD_1"/>
    <property type="match status" value="1"/>
</dbReference>
<name>A0A1I9YR23_9BURK</name>
<dbReference type="SMART" id="SM01008">
    <property type="entry name" value="Ald_Xan_dh_C"/>
    <property type="match status" value="1"/>
</dbReference>
<dbReference type="Pfam" id="PF20256">
    <property type="entry name" value="MoCoBD_2"/>
    <property type="match status" value="2"/>
</dbReference>
<dbReference type="AlphaFoldDB" id="A0A1I9YR23"/>
<dbReference type="InterPro" id="IPR008274">
    <property type="entry name" value="AldOxase/xan_DH_MoCoBD1"/>
</dbReference>
<dbReference type="GO" id="GO:0016491">
    <property type="term" value="F:oxidoreductase activity"/>
    <property type="evidence" value="ECO:0007669"/>
    <property type="project" value="InterPro"/>
</dbReference>
<evidence type="ECO:0000259" key="1">
    <source>
        <dbReference type="SMART" id="SM01008"/>
    </source>
</evidence>
<organism evidence="2 3">
    <name type="scientific">Paraburkholderia sprentiae WSM5005</name>
    <dbReference type="NCBI Taxonomy" id="754502"/>
    <lineage>
        <taxon>Bacteria</taxon>
        <taxon>Pseudomonadati</taxon>
        <taxon>Pseudomonadota</taxon>
        <taxon>Betaproteobacteria</taxon>
        <taxon>Burkholderiales</taxon>
        <taxon>Burkholderiaceae</taxon>
        <taxon>Paraburkholderia</taxon>
    </lineage>
</organism>
<dbReference type="InterPro" id="IPR046867">
    <property type="entry name" value="AldOxase/xan_DH_MoCoBD2"/>
</dbReference>
<proteinExistence type="predicted"/>
<feature type="domain" description="Aldehyde oxidase/xanthine dehydrogenase a/b hammerhead" evidence="1">
    <location>
        <begin position="211"/>
        <end position="300"/>
    </location>
</feature>
<dbReference type="Gene3D" id="3.30.365.10">
    <property type="entry name" value="Aldehyde oxidase/xanthine dehydrogenase, molybdopterin binding domain"/>
    <property type="match status" value="4"/>
</dbReference>
<evidence type="ECO:0000313" key="2">
    <source>
        <dbReference type="EMBL" id="APA88645.1"/>
    </source>
</evidence>
<dbReference type="PANTHER" id="PTHR47495">
    <property type="entry name" value="ALDEHYDE DEHYDROGENASE"/>
    <property type="match status" value="1"/>
</dbReference>